<keyword evidence="5" id="KW-0539">Nucleus</keyword>
<dbReference type="Pfam" id="PF07967">
    <property type="entry name" value="zf-C3HC"/>
    <property type="match status" value="1"/>
</dbReference>
<reference evidence="9 10" key="1">
    <citation type="submission" date="2016-11" db="EMBL/GenBank/DDBJ databases">
        <authorList>
            <person name="Jaros S."/>
            <person name="Januszkiewicz K."/>
            <person name="Wedrychowicz H."/>
        </authorList>
    </citation>
    <scope>NUCLEOTIDE SEQUENCE [LARGE SCALE GENOMIC DNA]</scope>
</reference>
<evidence type="ECO:0000256" key="5">
    <source>
        <dbReference type="ARBA" id="ARBA00023242"/>
    </source>
</evidence>
<comment type="subcellular location">
    <subcellularLocation>
        <location evidence="1">Nucleus</location>
    </subcellularLocation>
</comment>
<keyword evidence="3" id="KW-0863">Zinc-finger</keyword>
<sequence>MADQATEQSTSTRITQRHLIDAIAKLDEAFQPSTSTSSSSSSLRSSSNTTCTARKRCAQTFASIACMAKLTTPSRTPRRPRSASSHHSTAALEALLPTTSHHRGPASDSSSLPKPPTYEPTSLPSLISRIRTYRSTTFTPGKPSSLDALHCALLGWVSHKTQRDQIECTTCHALLSVAPLPSPHTWSSEPGRLLAQRYEGELRLAHLRTCPWRVKGASLRLYRLPQWGRKALIQELGQQAKELQQTLGDLHGLTLQGPSGEPHRVALRHCFDILQQGFSSADEMTREHLFLALFGWSAPATTPVPSAPSTTPILECRYCTRTVLLSPHLSTPSKPFDLIQQHQSFCPYVSHLPMDDVGLVNPVQSKAGWETRIDTILQRKSRGGATSNSTPTGSQGSNNESLGAFEWLNKKHTSSTIASEDASGPMEIVTTGQTRELLNHVRTLLGPRTSPSRTRVQ</sequence>
<feature type="region of interest" description="Disordered" evidence="6">
    <location>
        <begin position="99"/>
        <end position="123"/>
    </location>
</feature>
<organism evidence="9 10">
    <name type="scientific">Microbotryum silenes-dioicae</name>
    <dbReference type="NCBI Taxonomy" id="796604"/>
    <lineage>
        <taxon>Eukaryota</taxon>
        <taxon>Fungi</taxon>
        <taxon>Dikarya</taxon>
        <taxon>Basidiomycota</taxon>
        <taxon>Pucciniomycotina</taxon>
        <taxon>Microbotryomycetes</taxon>
        <taxon>Microbotryales</taxon>
        <taxon>Microbotryaceae</taxon>
        <taxon>Microbotryum</taxon>
    </lineage>
</organism>
<evidence type="ECO:0000256" key="6">
    <source>
        <dbReference type="SAM" id="MobiDB-lite"/>
    </source>
</evidence>
<dbReference type="AlphaFoldDB" id="A0A2X0N0S7"/>
<dbReference type="GO" id="GO:0008270">
    <property type="term" value="F:zinc ion binding"/>
    <property type="evidence" value="ECO:0007669"/>
    <property type="project" value="UniProtKB-KW"/>
</dbReference>
<evidence type="ECO:0000259" key="8">
    <source>
        <dbReference type="Pfam" id="PF08600"/>
    </source>
</evidence>
<proteinExistence type="predicted"/>
<dbReference type="STRING" id="796604.A0A2X0N0S7"/>
<dbReference type="GO" id="GO:0005634">
    <property type="term" value="C:nucleus"/>
    <property type="evidence" value="ECO:0007669"/>
    <property type="project" value="UniProtKB-SubCell"/>
</dbReference>
<keyword evidence="10" id="KW-1185">Reference proteome</keyword>
<keyword evidence="4" id="KW-0862">Zinc</keyword>
<dbReference type="PANTHER" id="PTHR15835">
    <property type="entry name" value="NUCLEAR-INTERACTING PARTNER OF ALK"/>
    <property type="match status" value="1"/>
</dbReference>
<protein>
    <submittedName>
        <fullName evidence="9">BQ5605_C009g05686 protein</fullName>
    </submittedName>
</protein>
<feature type="compositionally biased region" description="Polar residues" evidence="6">
    <location>
        <begin position="384"/>
        <end position="401"/>
    </location>
</feature>
<evidence type="ECO:0000256" key="3">
    <source>
        <dbReference type="ARBA" id="ARBA00022771"/>
    </source>
</evidence>
<evidence type="ECO:0000313" key="9">
    <source>
        <dbReference type="EMBL" id="SGY84259.1"/>
    </source>
</evidence>
<keyword evidence="2" id="KW-0479">Metal-binding</keyword>
<feature type="domain" description="C3HC-type" evidence="7">
    <location>
        <begin position="120"/>
        <end position="247"/>
    </location>
</feature>
<dbReference type="EMBL" id="FQNC01000049">
    <property type="protein sequence ID" value="SGY84259.1"/>
    <property type="molecule type" value="Genomic_DNA"/>
</dbReference>
<gene>
    <name evidence="9" type="primary">BQ5605_C009g05686</name>
    <name evidence="9" type="ORF">BQ5605_C009G05686</name>
</gene>
<dbReference type="PANTHER" id="PTHR15835:SF6">
    <property type="entry name" value="ZINC FINGER C3HC-TYPE PROTEIN 1"/>
    <property type="match status" value="1"/>
</dbReference>
<accession>A0A2X0N0S7</accession>
<dbReference type="InterPro" id="IPR012935">
    <property type="entry name" value="NuBaID_N"/>
</dbReference>
<evidence type="ECO:0000256" key="1">
    <source>
        <dbReference type="ARBA" id="ARBA00004123"/>
    </source>
</evidence>
<evidence type="ECO:0000259" key="7">
    <source>
        <dbReference type="Pfam" id="PF07967"/>
    </source>
</evidence>
<evidence type="ECO:0000313" key="10">
    <source>
        <dbReference type="Proteomes" id="UP000249464"/>
    </source>
</evidence>
<name>A0A2X0N0S7_9BASI</name>
<dbReference type="InterPro" id="IPR013909">
    <property type="entry name" value="NuBaID_C"/>
</dbReference>
<evidence type="ECO:0000256" key="4">
    <source>
        <dbReference type="ARBA" id="ARBA00022833"/>
    </source>
</evidence>
<feature type="domain" description="NuBaID C-terminal" evidence="8">
    <location>
        <begin position="290"/>
        <end position="374"/>
    </location>
</feature>
<dbReference type="Proteomes" id="UP000249464">
    <property type="component" value="Unassembled WGS sequence"/>
</dbReference>
<feature type="region of interest" description="Disordered" evidence="6">
    <location>
        <begin position="377"/>
        <end position="401"/>
    </location>
</feature>
<evidence type="ECO:0000256" key="2">
    <source>
        <dbReference type="ARBA" id="ARBA00022723"/>
    </source>
</evidence>
<dbReference type="Pfam" id="PF08600">
    <property type="entry name" value="NuBaID_C"/>
    <property type="match status" value="1"/>
</dbReference>